<dbReference type="STRING" id="498761.HM1_3136"/>
<dbReference type="Proteomes" id="UP000008550">
    <property type="component" value="Chromosome"/>
</dbReference>
<dbReference type="AlphaFoldDB" id="B0TIF3"/>
<dbReference type="KEGG" id="hmo:HM1_3136"/>
<dbReference type="HOGENOM" id="CLU_1914159_0_0_9"/>
<keyword evidence="2" id="KW-1185">Reference proteome</keyword>
<organism evidence="1 2">
    <name type="scientific">Heliobacterium modesticaldum (strain ATCC 51547 / Ice1)</name>
    <dbReference type="NCBI Taxonomy" id="498761"/>
    <lineage>
        <taxon>Bacteria</taxon>
        <taxon>Bacillati</taxon>
        <taxon>Bacillota</taxon>
        <taxon>Clostridia</taxon>
        <taxon>Eubacteriales</taxon>
        <taxon>Heliobacteriaceae</taxon>
        <taxon>Heliomicrobium</taxon>
    </lineage>
</organism>
<reference evidence="1 2" key="1">
    <citation type="journal article" date="2008" name="J. Bacteriol.">
        <title>The genome of Heliobacterium modesticaldum, a phototrophic representative of the Firmicutes containing the simplest photosynthetic apparatus.</title>
        <authorList>
            <person name="Sattley W.M."/>
            <person name="Madigan M.T."/>
            <person name="Swingley W.D."/>
            <person name="Cheung P.C."/>
            <person name="Clocksin K.M."/>
            <person name="Conrad A.L."/>
            <person name="Dejesa L.C."/>
            <person name="Honchak B.M."/>
            <person name="Jung D.O."/>
            <person name="Karbach L.E."/>
            <person name="Kurdoglu A."/>
            <person name="Lahiri S."/>
            <person name="Mastrian S.D."/>
            <person name="Page L.E."/>
            <person name="Taylor H.L."/>
            <person name="Wang Z.T."/>
            <person name="Raymond J."/>
            <person name="Chen M."/>
            <person name="Blankenship R.E."/>
            <person name="Touchman J.W."/>
        </authorList>
    </citation>
    <scope>NUCLEOTIDE SEQUENCE [LARGE SCALE GENOMIC DNA]</scope>
    <source>
        <strain evidence="2">ATCC 51547 / Ice1</strain>
    </source>
</reference>
<name>B0TIF3_HELMI</name>
<proteinExistence type="predicted"/>
<evidence type="ECO:0000313" key="1">
    <source>
        <dbReference type="EMBL" id="ABZ84894.1"/>
    </source>
</evidence>
<accession>B0TIF3</accession>
<gene>
    <name evidence="1" type="ORF">HM1_3136</name>
</gene>
<protein>
    <submittedName>
        <fullName evidence="1">Conserved domain protein</fullName>
    </submittedName>
</protein>
<evidence type="ECO:0000313" key="2">
    <source>
        <dbReference type="Proteomes" id="UP000008550"/>
    </source>
</evidence>
<dbReference type="EMBL" id="CP000930">
    <property type="protein sequence ID" value="ABZ84894.1"/>
    <property type="molecule type" value="Genomic_DNA"/>
</dbReference>
<sequence>MVTKGDGDVSNAMALQEHHGILHRRTSMNGNHRFRHVVCQWTQTCSQSSGHDHGFHKEIHSLSIPEAKTTLFIYSMELGIIRLLSHQQTIDLATVIQIAGTCSYYTSSLLELPDLPSFYHLFLNYIVIFLLP</sequence>